<protein>
    <recommendedName>
        <fullName evidence="8">Vinculin</fullName>
    </recommendedName>
</protein>
<comment type="similarity">
    <text evidence="2">Belongs to the vinculin/alpha-catenin family.</text>
</comment>
<dbReference type="InterPro" id="IPR036723">
    <property type="entry name" value="Alpha-catenin/vinculin-like_sf"/>
</dbReference>
<comment type="subcellular location">
    <subcellularLocation>
        <location evidence="1">Cytoplasm</location>
    </subcellularLocation>
</comment>
<dbReference type="InterPro" id="IPR006077">
    <property type="entry name" value="Vinculin/catenin"/>
</dbReference>
<dbReference type="Proteomes" id="UP001221898">
    <property type="component" value="Unassembled WGS sequence"/>
</dbReference>
<dbReference type="Gene3D" id="1.20.120.810">
    <property type="entry name" value="Vinculin, Vh2 four-helix bundle"/>
    <property type="match status" value="1"/>
</dbReference>
<sequence>MKAEMEPVVASMTMSGQHMLLAAQKLSIQPHLGDHRDELIASTQNVLLGLLKILLVEDDAVVRKIVMAAHWVLDCLSQLECAPDIPSLLRAFQGFSEALLLLNNLAERRAEDLRDPGQQEHLTQSLETLKKCVSMLHTAMCTTIKHPQSDQAQAAKKYIVHLVDSTIADLIATLKNSCRGTLSSPTGNYFAKLQGLHRLLSVSERSSIMKSNFDSLLGDLVVHCMVVANTSRKNMQSTVIDRCRCVLQLWLDISQQAKLSGSLSDPMQQTQNLENIYSSLVQQLQKLDDSVTTAILYQVLDVFVMATAPFDELVNLAIRSPDGLQTLLDAFLSHTDRMAQVAAFISALSTDLRCIENVESSRACLVRLKGVIMPLLQELGRGSNYSRALERLQDLHQRWSEATSQLADALNDILDVKALTSLAIQEMADDRSGCEKAFKSRSHSQFSEHGTKLIGHMNHTIMSVKRHMDRSDNPIFRNGLLVLVKQVETAVAEVITCMELLCEEEPCLDVESFAAFIQKTSKAVEQFYILREGLDGLQHPPLLSPLREEARHPSFSRPAPISEEPEGSGLDHASDLEFSSVSTETRSMPSPCCVHHLEKDADKPPPGSNISSDELRHPEFIPEVKSAHWLQDVDLLPSLYEVLKATKEKDVTALNMACTRVLELSNTYVQAAKEIDSIVDSAEVQRLEGLRSEVMALTPTLVQAAQETAMSTVMSTDSIYKHATLFSDGISNLRQIMLPAAGTWYHAVCAMFEGGLQKVNSTQLLGEVMRLCSDVVQLVTTSEVAVKGEHHESITMLHSKLKKAQTSAKNLSELASSGPVEPDKLEGPCVLWALSIQVLLNSLDKILGAMAYSRTGQAVRRQVTPQKRLGVMSENSLRIQEAARLTSSICKNNNTVTKIRDLQEEVKALTEACFQAADDLSTVPLSDIHQLAQSELLQRQLLVKMKVLSGLVGRVNKQYTDSVQNTIHLAVLATADNGDPEHMEEARKTFERDAESLLTTVKKASQNFQDCLNYIKDPRVRVNLKSINEHLSFQISDILGRARQMADTQDIGDMYSLDIQTQYWSAKAHFLVEEIDKVEGVHQATKQQLRLCLQGRQTTESQDMPIKLLNNQEGTTHPPDSAMVSCVANHPMGIKTTEQDARKPKQDLKMGGNGLIASRAPPSLTYTSLFLKRETDKWDAHNNRIIQVTREMAEKIYHMAQYLRRKGPIQSKEVFVALAKDVVSNCRTVTQFVKVIADHSLDERSREELCLIMEQILTTTNQLTIISSVNALTPGCKSSDEILVKNAQNLLHIILQGVRAAETACIKGLRQPEPNSDGAEAAALCFQWRHNLQIHRAQQNSNLETDDLGLRKTSLHLAAPSLAPPIQIQETFK</sequence>
<evidence type="ECO:0000256" key="4">
    <source>
        <dbReference type="SAM" id="Coils"/>
    </source>
</evidence>
<keyword evidence="4" id="KW-0175">Coiled coil</keyword>
<keyword evidence="7" id="KW-1185">Reference proteome</keyword>
<dbReference type="Pfam" id="PF01044">
    <property type="entry name" value="Vinculin"/>
    <property type="match status" value="2"/>
</dbReference>
<evidence type="ECO:0000256" key="1">
    <source>
        <dbReference type="ARBA" id="ARBA00004496"/>
    </source>
</evidence>
<evidence type="ECO:0008006" key="8">
    <source>
        <dbReference type="Google" id="ProtNLM"/>
    </source>
</evidence>
<evidence type="ECO:0000256" key="2">
    <source>
        <dbReference type="ARBA" id="ARBA00008376"/>
    </source>
</evidence>
<evidence type="ECO:0000313" key="6">
    <source>
        <dbReference type="EMBL" id="KAJ8418034.1"/>
    </source>
</evidence>
<evidence type="ECO:0000313" key="7">
    <source>
        <dbReference type="Proteomes" id="UP001221898"/>
    </source>
</evidence>
<gene>
    <name evidence="6" type="ORF">AAFF_G00137430</name>
</gene>
<evidence type="ECO:0000256" key="3">
    <source>
        <dbReference type="ARBA" id="ARBA00022490"/>
    </source>
</evidence>
<dbReference type="GO" id="GO:0016477">
    <property type="term" value="P:cell migration"/>
    <property type="evidence" value="ECO:0007669"/>
    <property type="project" value="TreeGrafter"/>
</dbReference>
<keyword evidence="3" id="KW-0963">Cytoplasm</keyword>
<dbReference type="GO" id="GO:0051015">
    <property type="term" value="F:actin filament binding"/>
    <property type="evidence" value="ECO:0007669"/>
    <property type="project" value="InterPro"/>
</dbReference>
<name>A0AAD7X3L6_9TELE</name>
<organism evidence="6 7">
    <name type="scientific">Aldrovandia affinis</name>
    <dbReference type="NCBI Taxonomy" id="143900"/>
    <lineage>
        <taxon>Eukaryota</taxon>
        <taxon>Metazoa</taxon>
        <taxon>Chordata</taxon>
        <taxon>Craniata</taxon>
        <taxon>Vertebrata</taxon>
        <taxon>Euteleostomi</taxon>
        <taxon>Actinopterygii</taxon>
        <taxon>Neopterygii</taxon>
        <taxon>Teleostei</taxon>
        <taxon>Notacanthiformes</taxon>
        <taxon>Halosauridae</taxon>
        <taxon>Aldrovandia</taxon>
    </lineage>
</organism>
<dbReference type="GO" id="GO:0005737">
    <property type="term" value="C:cytoplasm"/>
    <property type="evidence" value="ECO:0007669"/>
    <property type="project" value="UniProtKB-SubCell"/>
</dbReference>
<feature type="coiled-coil region" evidence="4">
    <location>
        <begin position="892"/>
        <end position="919"/>
    </location>
</feature>
<accession>A0AAD7X3L6</accession>
<dbReference type="PANTHER" id="PTHR18914:SF30">
    <property type="entry name" value="VINCULIN_ALPHA-CATENIN FAMILY MEMBER 1"/>
    <property type="match status" value="1"/>
</dbReference>
<dbReference type="SUPFAM" id="SSF47220">
    <property type="entry name" value="alpha-catenin/vinculin-like"/>
    <property type="match status" value="2"/>
</dbReference>
<dbReference type="GO" id="GO:0016342">
    <property type="term" value="C:catenin complex"/>
    <property type="evidence" value="ECO:0007669"/>
    <property type="project" value="TreeGrafter"/>
</dbReference>
<dbReference type="Gene3D" id="1.20.120.230">
    <property type="entry name" value="Alpha-catenin/vinculin-like"/>
    <property type="match status" value="3"/>
</dbReference>
<dbReference type="GO" id="GO:0098609">
    <property type="term" value="P:cell-cell adhesion"/>
    <property type="evidence" value="ECO:0007669"/>
    <property type="project" value="TreeGrafter"/>
</dbReference>
<comment type="caution">
    <text evidence="6">The sequence shown here is derived from an EMBL/GenBank/DDBJ whole genome shotgun (WGS) entry which is preliminary data.</text>
</comment>
<dbReference type="GO" id="GO:0005912">
    <property type="term" value="C:adherens junction"/>
    <property type="evidence" value="ECO:0007669"/>
    <property type="project" value="TreeGrafter"/>
</dbReference>
<dbReference type="GO" id="GO:0008013">
    <property type="term" value="F:beta-catenin binding"/>
    <property type="evidence" value="ECO:0007669"/>
    <property type="project" value="TreeGrafter"/>
</dbReference>
<proteinExistence type="inferred from homology"/>
<dbReference type="EMBL" id="JAINUG010000002">
    <property type="protein sequence ID" value="KAJ8418034.1"/>
    <property type="molecule type" value="Genomic_DNA"/>
</dbReference>
<feature type="region of interest" description="Disordered" evidence="5">
    <location>
        <begin position="549"/>
        <end position="573"/>
    </location>
</feature>
<evidence type="ECO:0000256" key="5">
    <source>
        <dbReference type="SAM" id="MobiDB-lite"/>
    </source>
</evidence>
<reference evidence="6" key="1">
    <citation type="journal article" date="2023" name="Science">
        <title>Genome structures resolve the early diversification of teleost fishes.</title>
        <authorList>
            <person name="Parey E."/>
            <person name="Louis A."/>
            <person name="Montfort J."/>
            <person name="Bouchez O."/>
            <person name="Roques C."/>
            <person name="Iampietro C."/>
            <person name="Lluch J."/>
            <person name="Castinel A."/>
            <person name="Donnadieu C."/>
            <person name="Desvignes T."/>
            <person name="Floi Bucao C."/>
            <person name="Jouanno E."/>
            <person name="Wen M."/>
            <person name="Mejri S."/>
            <person name="Dirks R."/>
            <person name="Jansen H."/>
            <person name="Henkel C."/>
            <person name="Chen W.J."/>
            <person name="Zahm M."/>
            <person name="Cabau C."/>
            <person name="Klopp C."/>
            <person name="Thompson A.W."/>
            <person name="Robinson-Rechavi M."/>
            <person name="Braasch I."/>
            <person name="Lecointre G."/>
            <person name="Bobe J."/>
            <person name="Postlethwait J.H."/>
            <person name="Berthelot C."/>
            <person name="Roest Crollius H."/>
            <person name="Guiguen Y."/>
        </authorList>
    </citation>
    <scope>NUCLEOTIDE SEQUENCE</scope>
    <source>
        <strain evidence="6">NC1722</strain>
    </source>
</reference>
<dbReference type="PANTHER" id="PTHR18914">
    <property type="entry name" value="ALPHA CATENIN"/>
    <property type="match status" value="1"/>
</dbReference>